<dbReference type="STRING" id="590998.Celf_0815"/>
<dbReference type="InterPro" id="IPR012349">
    <property type="entry name" value="Split_barrel_FMN-bd"/>
</dbReference>
<evidence type="ECO:0000313" key="1">
    <source>
        <dbReference type="EMBL" id="AEE44955.1"/>
    </source>
</evidence>
<dbReference type="HOGENOM" id="CLU_141082_0_0_11"/>
<dbReference type="InterPro" id="IPR004378">
    <property type="entry name" value="F420H2_quin_Rdtase"/>
</dbReference>
<dbReference type="EMBL" id="CP002666">
    <property type="protein sequence ID" value="AEE44955.1"/>
    <property type="molecule type" value="Genomic_DNA"/>
</dbReference>
<dbReference type="eggNOG" id="ENOG5032Z8Q">
    <property type="taxonomic scope" value="Bacteria"/>
</dbReference>
<dbReference type="RefSeq" id="WP_013769984.1">
    <property type="nucleotide sequence ID" value="NC_015514.1"/>
</dbReference>
<dbReference type="GO" id="GO:0016491">
    <property type="term" value="F:oxidoreductase activity"/>
    <property type="evidence" value="ECO:0007669"/>
    <property type="project" value="InterPro"/>
</dbReference>
<protein>
    <recommendedName>
        <fullName evidence="3">Nitroreductase family deazaflavin-dependent oxidoreductase</fullName>
    </recommendedName>
</protein>
<dbReference type="NCBIfam" id="TIGR00026">
    <property type="entry name" value="hi_GC_TIGR00026"/>
    <property type="match status" value="1"/>
</dbReference>
<sequence length="141" mass="15516">MPIPMWVTRVNRRVTNPVLGAVSDRVPPLATLHHVGRTSGRRYRTPVMAFRTRRGVVVALTYGPHVQWLSNVDAAGGARLVQRGRVLVLDDPVRLRGDAGARLVPRVVRLALRALHVDEFVELAVVGTADQDPDPPRVSDP</sequence>
<evidence type="ECO:0000313" key="2">
    <source>
        <dbReference type="Proteomes" id="UP000008460"/>
    </source>
</evidence>
<dbReference type="Proteomes" id="UP000008460">
    <property type="component" value="Chromosome"/>
</dbReference>
<keyword evidence="2" id="KW-1185">Reference proteome</keyword>
<proteinExistence type="predicted"/>
<name>F4H033_CELFA</name>
<accession>F4H033</accession>
<organism evidence="1 2">
    <name type="scientific">Cellulomonas fimi (strain ATCC 484 / DSM 20113 / JCM 1341 / CCUG 24087 / LMG 16345 / NBRC 15513 / NCIMB 8980 / NCTC 7547 / NRS-133)</name>
    <dbReference type="NCBI Taxonomy" id="590998"/>
    <lineage>
        <taxon>Bacteria</taxon>
        <taxon>Bacillati</taxon>
        <taxon>Actinomycetota</taxon>
        <taxon>Actinomycetes</taxon>
        <taxon>Micrococcales</taxon>
        <taxon>Cellulomonadaceae</taxon>
        <taxon>Cellulomonas</taxon>
    </lineage>
</organism>
<dbReference type="Gene3D" id="2.30.110.10">
    <property type="entry name" value="Electron Transport, Fmn-binding Protein, Chain A"/>
    <property type="match status" value="1"/>
</dbReference>
<dbReference type="KEGG" id="cfi:Celf_0815"/>
<reference evidence="1 2" key="1">
    <citation type="submission" date="2011-04" db="EMBL/GenBank/DDBJ databases">
        <title>Complete sequence of Cellulomonas fimi ATCC 484.</title>
        <authorList>
            <consortium name="US DOE Joint Genome Institute"/>
            <person name="Lucas S."/>
            <person name="Han J."/>
            <person name="Lapidus A."/>
            <person name="Cheng J.-F."/>
            <person name="Goodwin L."/>
            <person name="Pitluck S."/>
            <person name="Peters L."/>
            <person name="Chertkov O."/>
            <person name="Detter J.C."/>
            <person name="Han C."/>
            <person name="Tapia R."/>
            <person name="Land M."/>
            <person name="Hauser L."/>
            <person name="Kyrpides N."/>
            <person name="Ivanova N."/>
            <person name="Ovchinnikova G."/>
            <person name="Pagani I."/>
            <person name="Mead D."/>
            <person name="Brumm P."/>
            <person name="Woyke T."/>
        </authorList>
    </citation>
    <scope>NUCLEOTIDE SEQUENCE [LARGE SCALE GENOMIC DNA]</scope>
    <source>
        <strain evidence="2">ATCC 484 / DSM 20113 / JCM 1341 / NBRC 15513 / NCIMB 8980 / NCTC 7547</strain>
    </source>
</reference>
<evidence type="ECO:0008006" key="3">
    <source>
        <dbReference type="Google" id="ProtNLM"/>
    </source>
</evidence>
<gene>
    <name evidence="1" type="ordered locus">Celf_0815</name>
</gene>
<dbReference type="AlphaFoldDB" id="F4H033"/>